<dbReference type="PANTHER" id="PTHR45670:SF1">
    <property type="entry name" value="E3 UBIQUITIN-PROTEIN LIGASE HECTD1"/>
    <property type="match status" value="1"/>
</dbReference>
<protein>
    <recommendedName>
        <fullName evidence="2">HECT-type E3 ubiquitin transferase</fullName>
        <ecNumber evidence="2">2.3.2.26</ecNumber>
    </recommendedName>
</protein>
<dbReference type="GO" id="GO:0000209">
    <property type="term" value="P:protein polyubiquitination"/>
    <property type="evidence" value="ECO:0007669"/>
    <property type="project" value="TreeGrafter"/>
</dbReference>
<dbReference type="AlphaFoldDB" id="A0A835Z9G4"/>
<comment type="caution">
    <text evidence="5">The sequence shown here is derived from an EMBL/GenBank/DDBJ whole genome shotgun (WGS) entry which is preliminary data.</text>
</comment>
<dbReference type="InterPro" id="IPR045322">
    <property type="entry name" value="HECTD1/TRIP12-like"/>
</dbReference>
<evidence type="ECO:0000256" key="1">
    <source>
        <dbReference type="ARBA" id="ARBA00000885"/>
    </source>
</evidence>
<evidence type="ECO:0000256" key="3">
    <source>
        <dbReference type="ARBA" id="ARBA00022679"/>
    </source>
</evidence>
<evidence type="ECO:0000259" key="4">
    <source>
        <dbReference type="Pfam" id="PF25579"/>
    </source>
</evidence>
<dbReference type="InterPro" id="IPR016024">
    <property type="entry name" value="ARM-type_fold"/>
</dbReference>
<dbReference type="Pfam" id="PF25579">
    <property type="entry name" value="TPR_TRIP12_N"/>
    <property type="match status" value="1"/>
</dbReference>
<keyword evidence="6" id="KW-1185">Reference proteome</keyword>
<dbReference type="InterPro" id="IPR011989">
    <property type="entry name" value="ARM-like"/>
</dbReference>
<dbReference type="Gene3D" id="1.25.10.10">
    <property type="entry name" value="Leucine-rich Repeat Variant"/>
    <property type="match status" value="1"/>
</dbReference>
<feature type="domain" description="E3 ubiquitin-protein ligase TRIP12-like TPR repeats" evidence="4">
    <location>
        <begin position="4"/>
        <end position="119"/>
    </location>
</feature>
<dbReference type="SUPFAM" id="SSF48371">
    <property type="entry name" value="ARM repeat"/>
    <property type="match status" value="1"/>
</dbReference>
<reference evidence="5" key="1">
    <citation type="submission" date="2021-02" db="EMBL/GenBank/DDBJ databases">
        <title>First Annotated Genome of the Yellow-green Alga Tribonema minus.</title>
        <authorList>
            <person name="Mahan K.M."/>
        </authorList>
    </citation>
    <scope>NUCLEOTIDE SEQUENCE</scope>
    <source>
        <strain evidence="5">UTEX B ZZ1240</strain>
    </source>
</reference>
<dbReference type="EMBL" id="JAFCMP010000070">
    <property type="protein sequence ID" value="KAG5188384.1"/>
    <property type="molecule type" value="Genomic_DNA"/>
</dbReference>
<evidence type="ECO:0000313" key="6">
    <source>
        <dbReference type="Proteomes" id="UP000664859"/>
    </source>
</evidence>
<name>A0A835Z9G4_9STRA</name>
<sequence length="165" mass="17012">MLHLLEGLGAGADVHQQVTALTELTTSLTMASGYMGNVRLGPIMPSLLALLASPSSEVALQATRALIAAIDIAPHAAAAVAADGGLDVLCGHLLRMADIDLAEQCLRCLRLVAAEAPRAVVAAGGLRACMAFFDFFPRDLRRLALSVVAALCASGALGRAEDLPR</sequence>
<comment type="catalytic activity">
    <reaction evidence="1">
        <text>S-ubiquitinyl-[E2 ubiquitin-conjugating enzyme]-L-cysteine + [acceptor protein]-L-lysine = [E2 ubiquitin-conjugating enzyme]-L-cysteine + N(6)-ubiquitinyl-[acceptor protein]-L-lysine.</text>
        <dbReference type="EC" id="2.3.2.26"/>
    </reaction>
</comment>
<dbReference type="GO" id="GO:0061630">
    <property type="term" value="F:ubiquitin protein ligase activity"/>
    <property type="evidence" value="ECO:0007669"/>
    <property type="project" value="UniProtKB-EC"/>
</dbReference>
<evidence type="ECO:0000313" key="5">
    <source>
        <dbReference type="EMBL" id="KAG5188384.1"/>
    </source>
</evidence>
<accession>A0A835Z9G4</accession>
<feature type="non-terminal residue" evidence="5">
    <location>
        <position position="165"/>
    </location>
</feature>
<gene>
    <name evidence="5" type="ORF">JKP88DRAFT_193354</name>
</gene>
<dbReference type="GO" id="GO:0043161">
    <property type="term" value="P:proteasome-mediated ubiquitin-dependent protein catabolic process"/>
    <property type="evidence" value="ECO:0007669"/>
    <property type="project" value="TreeGrafter"/>
</dbReference>
<dbReference type="Proteomes" id="UP000664859">
    <property type="component" value="Unassembled WGS sequence"/>
</dbReference>
<proteinExistence type="predicted"/>
<dbReference type="PANTHER" id="PTHR45670">
    <property type="entry name" value="E3 UBIQUITIN-PROTEIN LIGASE TRIP12"/>
    <property type="match status" value="1"/>
</dbReference>
<keyword evidence="3" id="KW-0808">Transferase</keyword>
<dbReference type="InterPro" id="IPR057948">
    <property type="entry name" value="TPR_TRIP12_N"/>
</dbReference>
<evidence type="ECO:0000256" key="2">
    <source>
        <dbReference type="ARBA" id="ARBA00012485"/>
    </source>
</evidence>
<dbReference type="EC" id="2.3.2.26" evidence="2"/>
<organism evidence="5 6">
    <name type="scientific">Tribonema minus</name>
    <dbReference type="NCBI Taxonomy" id="303371"/>
    <lineage>
        <taxon>Eukaryota</taxon>
        <taxon>Sar</taxon>
        <taxon>Stramenopiles</taxon>
        <taxon>Ochrophyta</taxon>
        <taxon>PX clade</taxon>
        <taxon>Xanthophyceae</taxon>
        <taxon>Tribonematales</taxon>
        <taxon>Tribonemataceae</taxon>
        <taxon>Tribonema</taxon>
    </lineage>
</organism>